<dbReference type="PROSITE" id="PS50222">
    <property type="entry name" value="EF_HAND_2"/>
    <property type="match status" value="3"/>
</dbReference>
<evidence type="ECO:0000313" key="4">
    <source>
        <dbReference type="EMBL" id="GAA0162475.1"/>
    </source>
</evidence>
<feature type="domain" description="EF-hand" evidence="3">
    <location>
        <begin position="51"/>
        <end position="86"/>
    </location>
</feature>
<accession>A0AAV3QEF1</accession>
<dbReference type="Pfam" id="PF13499">
    <property type="entry name" value="EF-hand_7"/>
    <property type="match status" value="2"/>
</dbReference>
<keyword evidence="1" id="KW-0677">Repeat</keyword>
<reference evidence="4 5" key="1">
    <citation type="submission" date="2024-01" db="EMBL/GenBank/DDBJ databases">
        <title>The complete chloroplast genome sequence of Lithospermum erythrorhizon: insights into the phylogenetic relationship among Boraginaceae species and the maternal lineages of purple gromwells.</title>
        <authorList>
            <person name="Okada T."/>
            <person name="Watanabe K."/>
        </authorList>
    </citation>
    <scope>NUCLEOTIDE SEQUENCE [LARGE SCALE GENOMIC DNA]</scope>
</reference>
<dbReference type="EMBL" id="BAABME010004466">
    <property type="protein sequence ID" value="GAA0162475.1"/>
    <property type="molecule type" value="Genomic_DNA"/>
</dbReference>
<keyword evidence="2" id="KW-0106">Calcium</keyword>
<dbReference type="FunFam" id="1.10.238.10:FF:000178">
    <property type="entry name" value="Calmodulin-2 A"/>
    <property type="match status" value="1"/>
</dbReference>
<dbReference type="InterPro" id="IPR018247">
    <property type="entry name" value="EF_Hand_1_Ca_BS"/>
</dbReference>
<organism evidence="4 5">
    <name type="scientific">Lithospermum erythrorhizon</name>
    <name type="common">Purple gromwell</name>
    <name type="synonym">Lithospermum officinale var. erythrorhizon</name>
    <dbReference type="NCBI Taxonomy" id="34254"/>
    <lineage>
        <taxon>Eukaryota</taxon>
        <taxon>Viridiplantae</taxon>
        <taxon>Streptophyta</taxon>
        <taxon>Embryophyta</taxon>
        <taxon>Tracheophyta</taxon>
        <taxon>Spermatophyta</taxon>
        <taxon>Magnoliopsida</taxon>
        <taxon>eudicotyledons</taxon>
        <taxon>Gunneridae</taxon>
        <taxon>Pentapetalae</taxon>
        <taxon>asterids</taxon>
        <taxon>lamiids</taxon>
        <taxon>Boraginales</taxon>
        <taxon>Boraginaceae</taxon>
        <taxon>Boraginoideae</taxon>
        <taxon>Lithospermeae</taxon>
        <taxon>Lithospermum</taxon>
    </lineage>
</organism>
<comment type="caution">
    <text evidence="4">The sequence shown here is derived from an EMBL/GenBank/DDBJ whole genome shotgun (WGS) entry which is preliminary data.</text>
</comment>
<feature type="domain" description="EF-hand" evidence="3">
    <location>
        <begin position="90"/>
        <end position="125"/>
    </location>
</feature>
<feature type="domain" description="EF-hand" evidence="3">
    <location>
        <begin position="13"/>
        <end position="48"/>
    </location>
</feature>
<dbReference type="InterPro" id="IPR050145">
    <property type="entry name" value="Centrin_CML-like"/>
</dbReference>
<dbReference type="PROSITE" id="PS00018">
    <property type="entry name" value="EF_HAND_1"/>
    <property type="match status" value="3"/>
</dbReference>
<gene>
    <name evidence="4" type="ORF">LIER_18561</name>
</gene>
<dbReference type="GO" id="GO:0005509">
    <property type="term" value="F:calcium ion binding"/>
    <property type="evidence" value="ECO:0007669"/>
    <property type="project" value="InterPro"/>
</dbReference>
<dbReference type="SUPFAM" id="SSF47473">
    <property type="entry name" value="EF-hand"/>
    <property type="match status" value="1"/>
</dbReference>
<dbReference type="InterPro" id="IPR011992">
    <property type="entry name" value="EF-hand-dom_pair"/>
</dbReference>
<dbReference type="GO" id="GO:0043226">
    <property type="term" value="C:organelle"/>
    <property type="evidence" value="ECO:0007669"/>
    <property type="project" value="UniProtKB-ARBA"/>
</dbReference>
<evidence type="ECO:0000313" key="5">
    <source>
        <dbReference type="Proteomes" id="UP001454036"/>
    </source>
</evidence>
<dbReference type="Proteomes" id="UP001454036">
    <property type="component" value="Unassembled WGS sequence"/>
</dbReference>
<name>A0AAV3QEF1_LITER</name>
<dbReference type="PANTHER" id="PTHR23050">
    <property type="entry name" value="CALCIUM BINDING PROTEIN"/>
    <property type="match status" value="1"/>
</dbReference>
<dbReference type="SMART" id="SM00054">
    <property type="entry name" value="EFh"/>
    <property type="match status" value="3"/>
</dbReference>
<proteinExistence type="predicted"/>
<evidence type="ECO:0000259" key="3">
    <source>
        <dbReference type="PROSITE" id="PS50222"/>
    </source>
</evidence>
<dbReference type="AlphaFoldDB" id="A0AAV3QEF1"/>
<dbReference type="InterPro" id="IPR002048">
    <property type="entry name" value="EF_hand_dom"/>
</dbReference>
<keyword evidence="5" id="KW-1185">Reference proteome</keyword>
<evidence type="ECO:0000256" key="2">
    <source>
        <dbReference type="ARBA" id="ARBA00022837"/>
    </source>
</evidence>
<dbReference type="Gene3D" id="1.10.238.10">
    <property type="entry name" value="EF-hand"/>
    <property type="match status" value="2"/>
</dbReference>
<evidence type="ECO:0000256" key="1">
    <source>
        <dbReference type="ARBA" id="ARBA00022737"/>
    </source>
</evidence>
<dbReference type="CDD" id="cd00051">
    <property type="entry name" value="EFh"/>
    <property type="match status" value="1"/>
</dbReference>
<protein>
    <submittedName>
        <fullName evidence="4">Actin or actin-binding cytoskeletal protein</fullName>
    </submittedName>
</protein>
<sequence>MCPTGTTTCVDTSSSTNLRSAFDVLDVDHDGKISRSDLQSFYGGYLGPGTSQDDVIGSMITLADSNNDGFVEYHEFEKVIESNNGKRNENGDGIMEDVFKVMDKDGDGKVGVDDLKTYLGLAGFDAGDEDVMAMLKLAGPDCNAGGVTYQGFLKILAV</sequence>